<evidence type="ECO:0000313" key="3">
    <source>
        <dbReference type="Proteomes" id="UP000000844"/>
    </source>
</evidence>
<dbReference type="Proteomes" id="UP000000844">
    <property type="component" value="Chromosome"/>
</dbReference>
<keyword evidence="1" id="KW-1133">Transmembrane helix</keyword>
<reference evidence="2 3" key="1">
    <citation type="journal article" date="2009" name="Stand. Genomic Sci.">
        <title>Complete genome sequence of Stackebrandtia nassauensis type strain (LLR-40K-21).</title>
        <authorList>
            <person name="Munk C."/>
            <person name="Lapidus A."/>
            <person name="Copeland A."/>
            <person name="Jando M."/>
            <person name="Mayilraj S."/>
            <person name="Glavina Del Rio T."/>
            <person name="Nolan M."/>
            <person name="Chen F."/>
            <person name="Lucas S."/>
            <person name="Tice H."/>
            <person name="Cheng J.F."/>
            <person name="Han C."/>
            <person name="Detter J.C."/>
            <person name="Bruce D."/>
            <person name="Goodwin L."/>
            <person name="Chain P."/>
            <person name="Pitluck S."/>
            <person name="Goker M."/>
            <person name="Ovchinikova G."/>
            <person name="Pati A."/>
            <person name="Ivanova N."/>
            <person name="Mavromatis K."/>
            <person name="Chen A."/>
            <person name="Palaniappan K."/>
            <person name="Land M."/>
            <person name="Hauser L."/>
            <person name="Chang Y.J."/>
            <person name="Jeffries C.D."/>
            <person name="Bristow J."/>
            <person name="Eisen J.A."/>
            <person name="Markowitz V."/>
            <person name="Hugenholtz P."/>
            <person name="Kyrpides N.C."/>
            <person name="Klenk H.P."/>
        </authorList>
    </citation>
    <scope>NUCLEOTIDE SEQUENCE [LARGE SCALE GENOMIC DNA]</scope>
    <source>
        <strain evidence="3">DSM 44728 / CIP 108903 / NRRL B-16338 / NBRC 102104 / LLR-40K-21</strain>
    </source>
</reference>
<feature type="transmembrane region" description="Helical" evidence="1">
    <location>
        <begin position="51"/>
        <end position="73"/>
    </location>
</feature>
<sequence length="140" mass="14575">MSETAIAEPATRAKATGLARTTRINAILIAVVTLAQPVWIGLLFTGSVFGAVAHGIGAGALVLLSLIHLVLSIVRSRGRGKSEVWGNLAFIGLIVAQSLLGVFQLYPLHFPVGVLMAIGSVHLVQATNKEVRDAGTEAKA</sequence>
<dbReference type="AlphaFoldDB" id="D3Q6R0"/>
<dbReference type="HOGENOM" id="CLU_1833982_0_0_11"/>
<name>D3Q6R0_STANL</name>
<protein>
    <submittedName>
        <fullName evidence="2">Uncharacterized protein</fullName>
    </submittedName>
</protein>
<keyword evidence="1" id="KW-0472">Membrane</keyword>
<dbReference type="STRING" id="446470.Snas_4660"/>
<dbReference type="RefSeq" id="WP_013019874.1">
    <property type="nucleotide sequence ID" value="NC_013947.1"/>
</dbReference>
<feature type="transmembrane region" description="Helical" evidence="1">
    <location>
        <begin position="24"/>
        <end position="45"/>
    </location>
</feature>
<evidence type="ECO:0000256" key="1">
    <source>
        <dbReference type="SAM" id="Phobius"/>
    </source>
</evidence>
<evidence type="ECO:0000313" key="2">
    <source>
        <dbReference type="EMBL" id="ADD44303.1"/>
    </source>
</evidence>
<proteinExistence type="predicted"/>
<dbReference type="EMBL" id="CP001778">
    <property type="protein sequence ID" value="ADD44303.1"/>
    <property type="molecule type" value="Genomic_DNA"/>
</dbReference>
<keyword evidence="1" id="KW-0812">Transmembrane</keyword>
<accession>D3Q6R0</accession>
<organism evidence="2 3">
    <name type="scientific">Stackebrandtia nassauensis (strain DSM 44728 / CIP 108903 / NRRL B-16338 / NBRC 102104 / LLR-40K-21)</name>
    <dbReference type="NCBI Taxonomy" id="446470"/>
    <lineage>
        <taxon>Bacteria</taxon>
        <taxon>Bacillati</taxon>
        <taxon>Actinomycetota</taxon>
        <taxon>Actinomycetes</taxon>
        <taxon>Glycomycetales</taxon>
        <taxon>Glycomycetaceae</taxon>
        <taxon>Stackebrandtia</taxon>
    </lineage>
</organism>
<dbReference type="KEGG" id="sna:Snas_4660"/>
<gene>
    <name evidence="2" type="ordered locus">Snas_4660</name>
</gene>
<feature type="transmembrane region" description="Helical" evidence="1">
    <location>
        <begin position="85"/>
        <end position="106"/>
    </location>
</feature>
<keyword evidence="3" id="KW-1185">Reference proteome</keyword>